<evidence type="ECO:0000313" key="4">
    <source>
        <dbReference type="EMBL" id="AAP94590.1"/>
    </source>
</evidence>
<name>Q7XBD4_MAIZE</name>
<dbReference type="PANTHER" id="PTHR33026:SF7">
    <property type="entry name" value="OS03G0100275 PROTEIN"/>
    <property type="match status" value="1"/>
</dbReference>
<gene>
    <name evidence="4" type="primary">Z013I05_14</name>
</gene>
<feature type="compositionally biased region" description="Acidic residues" evidence="2">
    <location>
        <begin position="44"/>
        <end position="64"/>
    </location>
</feature>
<dbReference type="PANTHER" id="PTHR33026">
    <property type="entry name" value="OS06G0360600 PROTEIN"/>
    <property type="match status" value="1"/>
</dbReference>
<feature type="coiled-coil region" evidence="1">
    <location>
        <begin position="730"/>
        <end position="764"/>
    </location>
</feature>
<keyword evidence="1" id="KW-0175">Coiled coil</keyword>
<feature type="compositionally biased region" description="Basic residues" evidence="2">
    <location>
        <begin position="414"/>
        <end position="425"/>
    </location>
</feature>
<feature type="region of interest" description="Disordered" evidence="2">
    <location>
        <begin position="519"/>
        <end position="550"/>
    </location>
</feature>
<sequence length="977" mass="109624">MSEAAKKAAAEMKLSLDEEKNLGFLIAMSKTNTEKITREILEGLSEDTGDSESYDVDSGGEDSEDRPWRPSHSVYGKSTIKENHLVNMRGRYFRDLSIVRADEGEKTCPHPEENEVVVYRSFLKAGLRFPLSSFVVEVLKIFEVYLHQLTPEAIIRLNIFVWATRSQGLKPDARSFCNVHELLYETKPWGKEQYHNNFGCYSFVSRSGASCPVPTFRKRWPGDWMTEWFYVKNDLSAREDIKGIIMRPIWQSFGLRRPKVEMNEVAEECQRAFGVVCSFIGTRDLVQEHIAFRVWPLAEKWEMPQETIKEADEGELVRFKYTFKFGDKFIEPDDEWLKSIDNLSDELLGTYSKAEDNAMSAAFGGRKKKRLNRVFDAIGFVYPDYCYPIRRQKRKNTTSTKEETAAAPSEPEPKRKKIKALTHRPRYIEPASVPEFTGEASSAAEAEQPTLLPEIAVMAEAPSTEKMEEVKKPTKEKASEVLSPAANAETAKNQKGPTVTPKRKRMVNVLDVLETIKSSSTTPKKSVEVAEASTEASTQQAEAEAGPSEPFKEQTLEAEAIKISDPILVEETDTAIPEAPASMCNYIIRHASGKKLSEEETHEANHYAKELKYPKGAVIFNGTNEDDFLYCLPDNKELSVCREMARSIGFPKLESGLSAMTKEDLADSLAYNSLKGLILSNALRAQKSAEDESYEIAFNNLRSEVIKLRNEALEKDKILLTLVDKVKKDEAASKAQAEALKCEIKDLQKQLARAKEERTLEETKRELSDFMVSKLESRVKELRTSQGKCYVKSVECVNKIKSSFANVGAFSSEENFSRGNPEGPLEWISHEAEAFEEILNSRGDICAFSGARGIASVLEKKGCGHVKFLAQSEATLSSEDIKDPSAEASVVGGKFFTDIWNDGGREMAQEIIQSSEKGIHDARKVAEAAERSTEPERQLETAGSNVDEEIKQMAETILDKVVDQLVNEAAEAVLRED</sequence>
<feature type="domain" description="Transposase (putative) gypsy type" evidence="3">
    <location>
        <begin position="117"/>
        <end position="177"/>
    </location>
</feature>
<reference evidence="4" key="2">
    <citation type="journal article" date="2004" name="Proc. Natl. Acad. Sci. U.S.A.">
        <title>Pattern of diversity in the genomic region near the maize domestication gene tb1.</title>
        <authorList>
            <person name="Clark R.M."/>
            <person name="Linton E."/>
            <person name="Messing J."/>
            <person name="Doebley J.F."/>
        </authorList>
    </citation>
    <scope>NUCLEOTIDE SEQUENCE</scope>
</reference>
<evidence type="ECO:0000256" key="1">
    <source>
        <dbReference type="SAM" id="Coils"/>
    </source>
</evidence>
<evidence type="ECO:0000259" key="3">
    <source>
        <dbReference type="Pfam" id="PF04195"/>
    </source>
</evidence>
<proteinExistence type="predicted"/>
<dbReference type="ExpressionAtlas" id="Q7XBD4">
    <property type="expression patterns" value="baseline and differential"/>
</dbReference>
<dbReference type="Pfam" id="PF04195">
    <property type="entry name" value="Transposase_28"/>
    <property type="match status" value="1"/>
</dbReference>
<feature type="compositionally biased region" description="Basic and acidic residues" evidence="2">
    <location>
        <begin position="463"/>
        <end position="479"/>
    </location>
</feature>
<dbReference type="AlphaFoldDB" id="Q7XBD4"/>
<feature type="compositionally biased region" description="Basic and acidic residues" evidence="2">
    <location>
        <begin position="928"/>
        <end position="939"/>
    </location>
</feature>
<feature type="region of interest" description="Disordered" evidence="2">
    <location>
        <begin position="40"/>
        <end position="73"/>
    </location>
</feature>
<feature type="compositionally biased region" description="Low complexity" evidence="2">
    <location>
        <begin position="519"/>
        <end position="545"/>
    </location>
</feature>
<dbReference type="InterPro" id="IPR007321">
    <property type="entry name" value="Transposase_28"/>
</dbReference>
<evidence type="ECO:0000256" key="2">
    <source>
        <dbReference type="SAM" id="MobiDB-lite"/>
    </source>
</evidence>
<feature type="region of interest" description="Disordered" evidence="2">
    <location>
        <begin position="393"/>
        <end position="499"/>
    </location>
</feature>
<feature type="region of interest" description="Disordered" evidence="2">
    <location>
        <begin position="928"/>
        <end position="947"/>
    </location>
</feature>
<reference evidence="4" key="1">
    <citation type="journal article" date="2004" name="Genome Res.">
        <title>Gene loss and movement in the maize genome.</title>
        <authorList>
            <person name="Lai J."/>
            <person name="Ma J."/>
            <person name="Swigonova Z."/>
            <person name="Ramakrishna W."/>
            <person name="Linton E."/>
            <person name="Llaca V."/>
            <person name="Tanyolac B."/>
            <person name="Park Y.J."/>
            <person name="Jeong O.Y."/>
            <person name="Bennetzen J.L."/>
            <person name="Messing J."/>
        </authorList>
    </citation>
    <scope>NUCLEOTIDE SEQUENCE</scope>
</reference>
<organism evidence="4">
    <name type="scientific">Zea mays</name>
    <name type="common">Maize</name>
    <dbReference type="NCBI Taxonomy" id="4577"/>
    <lineage>
        <taxon>Eukaryota</taxon>
        <taxon>Viridiplantae</taxon>
        <taxon>Streptophyta</taxon>
        <taxon>Embryophyta</taxon>
        <taxon>Tracheophyta</taxon>
        <taxon>Spermatophyta</taxon>
        <taxon>Magnoliopsida</taxon>
        <taxon>Liliopsida</taxon>
        <taxon>Poales</taxon>
        <taxon>Poaceae</taxon>
        <taxon>PACMAD clade</taxon>
        <taxon>Panicoideae</taxon>
        <taxon>Andropogonodae</taxon>
        <taxon>Andropogoneae</taxon>
        <taxon>Tripsacinae</taxon>
        <taxon>Zea</taxon>
    </lineage>
</organism>
<protein>
    <submittedName>
        <fullName evidence="4">Cinful1 polyprotein</fullName>
    </submittedName>
</protein>
<dbReference type="EMBL" id="AY325816">
    <property type="protein sequence ID" value="AAP94590.1"/>
    <property type="molecule type" value="Genomic_DNA"/>
</dbReference>
<accession>Q7XBD4</accession>